<feature type="transmembrane region" description="Helical" evidence="9">
    <location>
        <begin position="306"/>
        <end position="326"/>
    </location>
</feature>
<evidence type="ECO:0000256" key="5">
    <source>
        <dbReference type="ARBA" id="ARBA00022692"/>
    </source>
</evidence>
<comment type="similarity">
    <text evidence="2">Belongs to the branched chain amino acid transporter family.</text>
</comment>
<dbReference type="PANTHER" id="PTHR30588:SF0">
    <property type="entry name" value="BRANCHED-CHAIN AMINO ACID PERMEASE BRNQ"/>
    <property type="match status" value="1"/>
</dbReference>
<accession>A0A2T1NCK8</accession>
<keyword evidence="3" id="KW-0813">Transport</keyword>
<protein>
    <submittedName>
        <fullName evidence="10">Branched-chain amino acid transport system II carrier protein</fullName>
    </submittedName>
</protein>
<name>A0A2T1NCK8_9FLAO</name>
<keyword evidence="8 9" id="KW-0472">Membrane</keyword>
<organism evidence="10 11">
    <name type="scientific">Aurantibacter aestuarii</name>
    <dbReference type="NCBI Taxonomy" id="1266046"/>
    <lineage>
        <taxon>Bacteria</taxon>
        <taxon>Pseudomonadati</taxon>
        <taxon>Bacteroidota</taxon>
        <taxon>Flavobacteriia</taxon>
        <taxon>Flavobacteriales</taxon>
        <taxon>Flavobacteriaceae</taxon>
        <taxon>Aurantibacter</taxon>
    </lineage>
</organism>
<dbReference type="GO" id="GO:0015188">
    <property type="term" value="F:L-isoleucine transmembrane transporter activity"/>
    <property type="evidence" value="ECO:0007669"/>
    <property type="project" value="TreeGrafter"/>
</dbReference>
<dbReference type="Proteomes" id="UP000238426">
    <property type="component" value="Unassembled WGS sequence"/>
</dbReference>
<feature type="transmembrane region" description="Helical" evidence="9">
    <location>
        <begin position="365"/>
        <end position="383"/>
    </location>
</feature>
<evidence type="ECO:0000256" key="9">
    <source>
        <dbReference type="SAM" id="Phobius"/>
    </source>
</evidence>
<evidence type="ECO:0000256" key="2">
    <source>
        <dbReference type="ARBA" id="ARBA00008540"/>
    </source>
</evidence>
<evidence type="ECO:0000256" key="8">
    <source>
        <dbReference type="ARBA" id="ARBA00023136"/>
    </source>
</evidence>
<evidence type="ECO:0000256" key="1">
    <source>
        <dbReference type="ARBA" id="ARBA00004651"/>
    </source>
</evidence>
<feature type="transmembrane region" description="Helical" evidence="9">
    <location>
        <begin position="115"/>
        <end position="131"/>
    </location>
</feature>
<feature type="transmembrane region" description="Helical" evidence="9">
    <location>
        <begin position="217"/>
        <end position="238"/>
    </location>
</feature>
<dbReference type="NCBIfam" id="TIGR00796">
    <property type="entry name" value="livcs"/>
    <property type="match status" value="1"/>
</dbReference>
<feature type="transmembrane region" description="Helical" evidence="9">
    <location>
        <begin position="38"/>
        <end position="61"/>
    </location>
</feature>
<evidence type="ECO:0000256" key="4">
    <source>
        <dbReference type="ARBA" id="ARBA00022475"/>
    </source>
</evidence>
<dbReference type="RefSeq" id="WP_106462288.1">
    <property type="nucleotide sequence ID" value="NZ_PXOQ01000007.1"/>
</dbReference>
<feature type="transmembrane region" description="Helical" evidence="9">
    <location>
        <begin position="332"/>
        <end position="353"/>
    </location>
</feature>
<dbReference type="GO" id="GO:0005886">
    <property type="term" value="C:plasma membrane"/>
    <property type="evidence" value="ECO:0007669"/>
    <property type="project" value="UniProtKB-SubCell"/>
</dbReference>
<feature type="transmembrane region" description="Helical" evidence="9">
    <location>
        <begin position="270"/>
        <end position="294"/>
    </location>
</feature>
<keyword evidence="4" id="KW-1003">Cell membrane</keyword>
<keyword evidence="7 9" id="KW-1133">Transmembrane helix</keyword>
<dbReference type="EMBL" id="PXOQ01000007">
    <property type="protein sequence ID" value="PSG90147.1"/>
    <property type="molecule type" value="Genomic_DNA"/>
</dbReference>
<proteinExistence type="inferred from homology"/>
<dbReference type="GO" id="GO:0015820">
    <property type="term" value="P:L-leucine transport"/>
    <property type="evidence" value="ECO:0007669"/>
    <property type="project" value="TreeGrafter"/>
</dbReference>
<dbReference type="PANTHER" id="PTHR30588">
    <property type="entry name" value="BRANCHED-CHAIN AMINO ACID TRANSPORT SYSTEM 2 CARRIER PROTEIN"/>
    <property type="match status" value="1"/>
</dbReference>
<feature type="transmembrane region" description="Helical" evidence="9">
    <location>
        <begin position="7"/>
        <end position="26"/>
    </location>
</feature>
<comment type="caution">
    <text evidence="10">The sequence shown here is derived from an EMBL/GenBank/DDBJ whole genome shotgun (WGS) entry which is preliminary data.</text>
</comment>
<evidence type="ECO:0000313" key="11">
    <source>
        <dbReference type="Proteomes" id="UP000238426"/>
    </source>
</evidence>
<dbReference type="AlphaFoldDB" id="A0A2T1NCK8"/>
<dbReference type="GO" id="GO:0015190">
    <property type="term" value="F:L-leucine transmembrane transporter activity"/>
    <property type="evidence" value="ECO:0007669"/>
    <property type="project" value="TreeGrafter"/>
</dbReference>
<feature type="transmembrane region" description="Helical" evidence="9">
    <location>
        <begin position="73"/>
        <end position="95"/>
    </location>
</feature>
<dbReference type="GO" id="GO:0015818">
    <property type="term" value="P:isoleucine transport"/>
    <property type="evidence" value="ECO:0007669"/>
    <property type="project" value="TreeGrafter"/>
</dbReference>
<evidence type="ECO:0000256" key="7">
    <source>
        <dbReference type="ARBA" id="ARBA00022989"/>
    </source>
</evidence>
<evidence type="ECO:0000256" key="3">
    <source>
        <dbReference type="ARBA" id="ARBA00022448"/>
    </source>
</evidence>
<sequence>MNKSKEILITGFALFSMFFGAGNLILPPFLGVQSGDNWWLVTLGFAITAVIIPILAIIAHAKLQGTLYDFAKPISPVFASVYCFIIYVICILLPAPRTASVTHEMAIEPFFNSNSLLTSGIYFGLVLLFVLNRSKVTQLLGKFLTPLIVLILLAIIFIGCFTSPDIIQATDYLSPFSSGVLEGYQTFDAIGGAVIGGVIVISLKIKGFHTFENIKQLIIKSGLLAGFGLLIIYTGLLFNGAAFGAEFSGDITRTALLNQLSILTLGQTGAVFLSVLVALACFTTAVGIITGTADYFKGVFNQSQKAYQITAIIGCFFGVLVGQFNVAFIIDIAIPILLIIYPVTIVLIILNAIPSKFTNPKLFKVVVYTTILFSLPDVLHVVFPENKVVLGLLNFIPFSKQSFGWVMPSLASYIVAYVYFKFLSNAK</sequence>
<dbReference type="Pfam" id="PF05525">
    <property type="entry name" value="Branch_AA_trans"/>
    <property type="match status" value="1"/>
</dbReference>
<keyword evidence="5 9" id="KW-0812">Transmembrane</keyword>
<evidence type="ECO:0000313" key="10">
    <source>
        <dbReference type="EMBL" id="PSG90147.1"/>
    </source>
</evidence>
<evidence type="ECO:0000256" key="6">
    <source>
        <dbReference type="ARBA" id="ARBA00022970"/>
    </source>
</evidence>
<feature type="transmembrane region" description="Helical" evidence="9">
    <location>
        <begin position="403"/>
        <end position="420"/>
    </location>
</feature>
<gene>
    <name evidence="10" type="primary">brnQ</name>
    <name evidence="10" type="ORF">C7H52_02400</name>
</gene>
<feature type="transmembrane region" description="Helical" evidence="9">
    <location>
        <begin position="143"/>
        <end position="164"/>
    </location>
</feature>
<comment type="subcellular location">
    <subcellularLocation>
        <location evidence="1">Cell membrane</location>
        <topology evidence="1">Multi-pass membrane protein</topology>
    </subcellularLocation>
</comment>
<reference evidence="10 11" key="1">
    <citation type="submission" date="2018-03" db="EMBL/GenBank/DDBJ databases">
        <title>Mesoflavibacter sp. HG37 and Mesoflavibacter sp. HG96 sp.nov., two marine bacteria isolated from seawater of Western Pacific Ocean.</title>
        <authorList>
            <person name="Cheng H."/>
            <person name="Wu Y.-H."/>
            <person name="Guo L.-L."/>
            <person name="Xu X.-W."/>
        </authorList>
    </citation>
    <scope>NUCLEOTIDE SEQUENCE [LARGE SCALE GENOMIC DNA]</scope>
    <source>
        <strain evidence="10 11">KCTC 32269</strain>
    </source>
</reference>
<dbReference type="InterPro" id="IPR004685">
    <property type="entry name" value="Brnchd-chn_aa_trnsp_Livcs"/>
</dbReference>
<keyword evidence="6" id="KW-0029">Amino-acid transport</keyword>
<dbReference type="OrthoDB" id="9783920at2"/>
<dbReference type="GO" id="GO:0005304">
    <property type="term" value="F:L-valine transmembrane transporter activity"/>
    <property type="evidence" value="ECO:0007669"/>
    <property type="project" value="TreeGrafter"/>
</dbReference>
<feature type="transmembrane region" description="Helical" evidence="9">
    <location>
        <begin position="184"/>
        <end position="205"/>
    </location>
</feature>
<keyword evidence="11" id="KW-1185">Reference proteome</keyword>